<proteinExistence type="predicted"/>
<dbReference type="PANTHER" id="PTHR21344">
    <property type="entry name" value="RAL GTPASE-ACTIVATING PROTEIN SUBUNIT BETA"/>
    <property type="match status" value="1"/>
</dbReference>
<sequence>MHGITGSSGFSDARARQPQALGYGLSFPLSEIDILRDCVSVYCEWLSALLPNPKSSVPAPILNDPNHYARIIINHFYYLFVPRGAQGPDVINRQAVLCHRVLRTLQNIAQNSPCLSEDTWQTLLLFLLHINSALLSPPTVKDSAHALFVRAIYLVCHRLISSWKSDVNVSLAGLELLSGLARLNIAEQDGLECKRAVKWLCDYIAYQCSRPPRAHSKDLHSTIVAAFHCASVWLVAHPYLLQDKECLATVLEVVELGISGSKSQVKSSDAPRLKHEKELKPASMRVKDAAEALLSCVLSQVGTFPSVCGAESLSSLLDEVTLLRHCNTWGGSDQLTRDTAALHFRYFVAQNSIMLALLEQPLGNHQDPQPTVTALIRGPFGRVVWTMQLRHLPRHKSSAKLYTVNPGRPLPMNDVGIKHSVKPKYFPDSVDRIPLSKADKSIPSLESVILNDEKSAIEHDKLLQILDHQVAFEDNVRHQVERETTEYPDVETECAAPPLCHEFQTARLLLSHFGFLSLDALQQSVDAAVPSLVALDSSMAGFARDLDLLDTTNNRTIDTAHVFYVRAGQSAPQDILLNVVSFGHGENRNRKFGRQTSAMACSDHKVFVVWLESFDDCYTFPANELLPETVTGRESSSWKEKEAVIYIIFIHALTNGLFRIKLQGQNAKLSMAGPLVDGQVVSRRVLGTLVRQTALNMCRRKRLESDSYQPPHVQRKLRIQEMVQKYRYEMNEPEFYTHLFTSPLC</sequence>
<dbReference type="EMBL" id="QCYY01000957">
    <property type="protein sequence ID" value="ROT81548.1"/>
    <property type="molecule type" value="Genomic_DNA"/>
</dbReference>
<gene>
    <name evidence="2" type="ORF">C7M84_025294</name>
</gene>
<feature type="domain" description="Ral GTPase-activating protein subunit alpha/beta N-terminal" evidence="1">
    <location>
        <begin position="91"/>
        <end position="143"/>
    </location>
</feature>
<dbReference type="STRING" id="6689.A0A3R7PYZ8"/>
<reference evidence="2 3" key="2">
    <citation type="submission" date="2019-01" db="EMBL/GenBank/DDBJ databases">
        <title>The decoding of complex shrimp genome reveals the adaptation for benthos swimmer, frequently molting mechanism and breeding impact on genome.</title>
        <authorList>
            <person name="Sun Y."/>
            <person name="Gao Y."/>
            <person name="Yu Y."/>
        </authorList>
    </citation>
    <scope>NUCLEOTIDE SEQUENCE [LARGE SCALE GENOMIC DNA]</scope>
    <source>
        <tissue evidence="2">Muscle</tissue>
    </source>
</reference>
<reference evidence="2 3" key="1">
    <citation type="submission" date="2018-04" db="EMBL/GenBank/DDBJ databases">
        <authorList>
            <person name="Zhang X."/>
            <person name="Yuan J."/>
            <person name="Li F."/>
            <person name="Xiang J."/>
        </authorList>
    </citation>
    <scope>NUCLEOTIDE SEQUENCE [LARGE SCALE GENOMIC DNA]</scope>
    <source>
        <tissue evidence="2">Muscle</tissue>
    </source>
</reference>
<dbReference type="Pfam" id="PF20412">
    <property type="entry name" value="RALGAPB_N"/>
    <property type="match status" value="1"/>
</dbReference>
<keyword evidence="3" id="KW-1185">Reference proteome</keyword>
<dbReference type="GO" id="GO:0005096">
    <property type="term" value="F:GTPase activator activity"/>
    <property type="evidence" value="ECO:0007669"/>
    <property type="project" value="InterPro"/>
</dbReference>
<evidence type="ECO:0000313" key="2">
    <source>
        <dbReference type="EMBL" id="ROT81548.1"/>
    </source>
</evidence>
<dbReference type="PANTHER" id="PTHR21344:SF1">
    <property type="entry name" value="RAL GTPASE-ACTIVATING PROTEIN SUBUNIT BETA"/>
    <property type="match status" value="1"/>
</dbReference>
<dbReference type="InterPro" id="IPR035974">
    <property type="entry name" value="Rap/Ran-GAP_sf"/>
</dbReference>
<dbReference type="InterPro" id="IPR046859">
    <property type="entry name" value="RGPA/RALGAPB_N"/>
</dbReference>
<dbReference type="AlphaFoldDB" id="A0A3R7PYZ8"/>
<dbReference type="InterPro" id="IPR039930">
    <property type="entry name" value="RALGAPB"/>
</dbReference>
<organism evidence="2 3">
    <name type="scientific">Penaeus vannamei</name>
    <name type="common">Whiteleg shrimp</name>
    <name type="synonym">Litopenaeus vannamei</name>
    <dbReference type="NCBI Taxonomy" id="6689"/>
    <lineage>
        <taxon>Eukaryota</taxon>
        <taxon>Metazoa</taxon>
        <taxon>Ecdysozoa</taxon>
        <taxon>Arthropoda</taxon>
        <taxon>Crustacea</taxon>
        <taxon>Multicrustacea</taxon>
        <taxon>Malacostraca</taxon>
        <taxon>Eumalacostraca</taxon>
        <taxon>Eucarida</taxon>
        <taxon>Decapoda</taxon>
        <taxon>Dendrobranchiata</taxon>
        <taxon>Penaeoidea</taxon>
        <taxon>Penaeidae</taxon>
        <taxon>Penaeus</taxon>
    </lineage>
</organism>
<protein>
    <submittedName>
        <fullName evidence="2">Putative ral GTPase-activating protein subunit beta</fullName>
    </submittedName>
</protein>
<accession>A0A3R7PYZ8</accession>
<evidence type="ECO:0000313" key="3">
    <source>
        <dbReference type="Proteomes" id="UP000283509"/>
    </source>
</evidence>
<dbReference type="Proteomes" id="UP000283509">
    <property type="component" value="Unassembled WGS sequence"/>
</dbReference>
<dbReference type="GO" id="GO:0051056">
    <property type="term" value="P:regulation of small GTPase mediated signal transduction"/>
    <property type="evidence" value="ECO:0007669"/>
    <property type="project" value="InterPro"/>
</dbReference>
<dbReference type="SUPFAM" id="SSF111347">
    <property type="entry name" value="Rap/Ran-GAP"/>
    <property type="match status" value="1"/>
</dbReference>
<comment type="caution">
    <text evidence="2">The sequence shown here is derived from an EMBL/GenBank/DDBJ whole genome shotgun (WGS) entry which is preliminary data.</text>
</comment>
<dbReference type="OrthoDB" id="10009983at2759"/>
<name>A0A3R7PYZ8_PENVA</name>
<evidence type="ECO:0000259" key="1">
    <source>
        <dbReference type="Pfam" id="PF20412"/>
    </source>
</evidence>